<sequence>MPAFELQLLSTITDDSGQPLARIEHDARQRLLAVHWFGNLTGQQVISVARATQQLSATHPYHLLLNDKSQATGDWSEALVWLQYEWLPQVLAGGLHAVAYIFTPDMHNQLASYRFVEYLGPSMRIEIFHDLPSALQWLEQEAALPESGTV</sequence>
<dbReference type="OrthoDB" id="852227at2"/>
<gene>
    <name evidence="1" type="ORF">SAMN04487998_2491</name>
</gene>
<dbReference type="EMBL" id="FOHS01000003">
    <property type="protein sequence ID" value="SET72242.1"/>
    <property type="molecule type" value="Genomic_DNA"/>
</dbReference>
<keyword evidence="2" id="KW-1185">Reference proteome</keyword>
<proteinExistence type="predicted"/>
<reference evidence="2" key="1">
    <citation type="submission" date="2016-10" db="EMBL/GenBank/DDBJ databases">
        <authorList>
            <person name="Varghese N."/>
            <person name="Submissions S."/>
        </authorList>
    </citation>
    <scope>NUCLEOTIDE SEQUENCE [LARGE SCALE GENOMIC DNA]</scope>
    <source>
        <strain evidence="2">DSM 15310</strain>
    </source>
</reference>
<name>A0A1I0GLW3_9BACT</name>
<dbReference type="STRING" id="82805.SAMN04487998_2491"/>
<dbReference type="Proteomes" id="UP000198697">
    <property type="component" value="Unassembled WGS sequence"/>
</dbReference>
<dbReference type="AlphaFoldDB" id="A0A1I0GLW3"/>
<dbReference type="RefSeq" id="WP_092771961.1">
    <property type="nucleotide sequence ID" value="NZ_FOHS01000003.1"/>
</dbReference>
<protein>
    <recommendedName>
        <fullName evidence="3">SpoIIAA-like</fullName>
    </recommendedName>
</protein>
<accession>A0A1I0GLW3</accession>
<evidence type="ECO:0008006" key="3">
    <source>
        <dbReference type="Google" id="ProtNLM"/>
    </source>
</evidence>
<evidence type="ECO:0000313" key="1">
    <source>
        <dbReference type="EMBL" id="SET72242.1"/>
    </source>
</evidence>
<organism evidence="1 2">
    <name type="scientific">Hymenobacter actinosclerus</name>
    <dbReference type="NCBI Taxonomy" id="82805"/>
    <lineage>
        <taxon>Bacteria</taxon>
        <taxon>Pseudomonadati</taxon>
        <taxon>Bacteroidota</taxon>
        <taxon>Cytophagia</taxon>
        <taxon>Cytophagales</taxon>
        <taxon>Hymenobacteraceae</taxon>
        <taxon>Hymenobacter</taxon>
    </lineage>
</organism>
<evidence type="ECO:0000313" key="2">
    <source>
        <dbReference type="Proteomes" id="UP000198697"/>
    </source>
</evidence>